<evidence type="ECO:0000256" key="1">
    <source>
        <dbReference type="ARBA" id="ARBA00022729"/>
    </source>
</evidence>
<dbReference type="PROSITE" id="PS51257">
    <property type="entry name" value="PROKAR_LIPOPROTEIN"/>
    <property type="match status" value="1"/>
</dbReference>
<dbReference type="Gene3D" id="3.40.50.1820">
    <property type="entry name" value="alpha/beta hydrolase"/>
    <property type="match status" value="1"/>
</dbReference>
<comment type="caution">
    <text evidence="4">The sequence shown here is derived from an EMBL/GenBank/DDBJ whole genome shotgun (WGS) entry which is preliminary data.</text>
</comment>
<sequence>MNKKLLALLVASTLGLTACGDDATTSGDPTLNPNIGESLKAETKINFDLVSDPSKPVIVTPTYLAMDSFDGTIKTDGDVGTEGYSTDISNPAVALGKTDGWSTNQPIIIEFTGNNLNAETAEDGFYLLETGDPSSSDYANTSPTPLTVANGDFIVSASGKTLTIIFLKPLKPASQYQFAVTSDLKDEKGNPVGMSSTYAVLKSTTPTPDMALEPAQKVAHLSEATFAAAGIDKDKIIFSNWFTTASAGDVMYAAKAASALALQKGADKVWTGTAISTDVSSEDLSKLLTMTTPIKDTAASDNNKDVYKGNVYLPYYLETDAAKFASTPWQSGMPSLASIQYVLENGPDADKAIVMAKLTELEITLEDLEKIATNPEIQLRILPLLTGQDIILSDGKPLDEERLITRYSPVPKLKSVQQVEYTLITPPDGSACQAVGANQVTIFQHGITADKDTLQTSNLPDEIISNSCNAIFAIDLPLHGTRGISLPDGSTVNASTDPSIFLNLLYLPVGRDNIRQSITDQINLRVAIGLQFARIAAEIEAGVIDPTSELNWLSPTKGVNFVGHSLGAITGIDLAYVANRTVNEETDPLLFNINKFALANPGAGIPYLLLESGSFGNFVKGTLLSASSDEFAAVCSNSGLIQMATCYGLYERSLVNSGSNESLSQLESIYSLYSEFAYASQTILDTVDPLNHAPLISEQTPVYMSMTIDDSTIPNYLTPRATVEGTDIMKPYSAFAGTLNLVSEAQLGLTPTIDNVTGDKPLKTAAFFTVGSHTSFMQETSLPPGKPATLEMQEHVASLINGDGTTLTVNNNGGILTTTP</sequence>
<proteinExistence type="predicted"/>
<dbReference type="RefSeq" id="WP_107253910.1">
    <property type="nucleotide sequence ID" value="NZ_PYOC01000004.1"/>
</dbReference>
<reference evidence="4 5" key="1">
    <citation type="submission" date="2018-03" db="EMBL/GenBank/DDBJ databases">
        <title>Whole genome sequencing of Histamine producing bacteria.</title>
        <authorList>
            <person name="Butler K."/>
        </authorList>
    </citation>
    <scope>NUCLEOTIDE SEQUENCE [LARGE SCALE GENOMIC DNA]</scope>
    <source>
        <strain evidence="4 5">ATCC 19614</strain>
    </source>
</reference>
<dbReference type="Proteomes" id="UP000241803">
    <property type="component" value="Unassembled WGS sequence"/>
</dbReference>
<dbReference type="InterPro" id="IPR029058">
    <property type="entry name" value="AB_hydrolase_fold"/>
</dbReference>
<evidence type="ECO:0000313" key="4">
    <source>
        <dbReference type="EMBL" id="PSV46693.1"/>
    </source>
</evidence>
<dbReference type="AlphaFoldDB" id="A0A2T3L7M3"/>
<dbReference type="InterPro" id="IPR020009">
    <property type="entry name" value="VolA/Pla-1/cef"/>
</dbReference>
<feature type="domain" description="Bacterial virulence factor lipase N-terminal" evidence="3">
    <location>
        <begin position="30"/>
        <end position="268"/>
    </location>
</feature>
<name>A0A2T3L7M3_9GAMM</name>
<evidence type="ECO:0000313" key="5">
    <source>
        <dbReference type="Proteomes" id="UP000241803"/>
    </source>
</evidence>
<feature type="signal peptide" evidence="2">
    <location>
        <begin position="1"/>
        <end position="23"/>
    </location>
</feature>
<keyword evidence="5" id="KW-1185">Reference proteome</keyword>
<feature type="chain" id="PRO_5015772193" evidence="2">
    <location>
        <begin position="24"/>
        <end position="820"/>
    </location>
</feature>
<gene>
    <name evidence="4" type="ORF">C9J47_12895</name>
</gene>
<dbReference type="EMBL" id="PYOC01000004">
    <property type="protein sequence ID" value="PSV46693.1"/>
    <property type="molecule type" value="Genomic_DNA"/>
</dbReference>
<protein>
    <submittedName>
        <fullName evidence="4">Lipase</fullName>
    </submittedName>
</protein>
<organism evidence="4 5">
    <name type="scientific">Photobacterium indicum</name>
    <dbReference type="NCBI Taxonomy" id="81447"/>
    <lineage>
        <taxon>Bacteria</taxon>
        <taxon>Pseudomonadati</taxon>
        <taxon>Pseudomonadota</taxon>
        <taxon>Gammaproteobacteria</taxon>
        <taxon>Vibrionales</taxon>
        <taxon>Vibrionaceae</taxon>
        <taxon>Photobacterium</taxon>
    </lineage>
</organism>
<dbReference type="Gene3D" id="2.60.40.1220">
    <property type="match status" value="1"/>
</dbReference>
<dbReference type="InterPro" id="IPR014755">
    <property type="entry name" value="Cu-Rt/internalin_Ig-like"/>
</dbReference>
<dbReference type="Pfam" id="PF12262">
    <property type="entry name" value="Lipase_bact_N"/>
    <property type="match status" value="1"/>
</dbReference>
<dbReference type="NCBIfam" id="TIGR03502">
    <property type="entry name" value="lipase_Pla1_cef"/>
    <property type="match status" value="1"/>
</dbReference>
<keyword evidence="1 2" id="KW-0732">Signal</keyword>
<evidence type="ECO:0000259" key="3">
    <source>
        <dbReference type="Pfam" id="PF12262"/>
    </source>
</evidence>
<accession>A0A2T3L7M3</accession>
<evidence type="ECO:0000256" key="2">
    <source>
        <dbReference type="SAM" id="SignalP"/>
    </source>
</evidence>
<dbReference type="InterPro" id="IPR025920">
    <property type="entry name" value="Lipase_bact_N"/>
</dbReference>